<keyword evidence="3" id="KW-1185">Reference proteome</keyword>
<dbReference type="RefSeq" id="XP_008078569.1">
    <property type="nucleotide sequence ID" value="XM_008080378.1"/>
</dbReference>
<feature type="region of interest" description="Disordered" evidence="1">
    <location>
        <begin position="1"/>
        <end position="40"/>
    </location>
</feature>
<evidence type="ECO:0000313" key="3">
    <source>
        <dbReference type="Proteomes" id="UP000016922"/>
    </source>
</evidence>
<reference evidence="2 3" key="1">
    <citation type="journal article" date="2013" name="BMC Genomics">
        <title>Genomics-driven discovery of the pneumocandin biosynthetic gene cluster in the fungus Glarea lozoyensis.</title>
        <authorList>
            <person name="Chen L."/>
            <person name="Yue Q."/>
            <person name="Zhang X."/>
            <person name="Xiang M."/>
            <person name="Wang C."/>
            <person name="Li S."/>
            <person name="Che Y."/>
            <person name="Ortiz-Lopez F.J."/>
            <person name="Bills G.F."/>
            <person name="Liu X."/>
            <person name="An Z."/>
        </authorList>
    </citation>
    <scope>NUCLEOTIDE SEQUENCE [LARGE SCALE GENOMIC DNA]</scope>
    <source>
        <strain evidence="3">ATCC 20868 / MF5171</strain>
    </source>
</reference>
<dbReference type="Proteomes" id="UP000016922">
    <property type="component" value="Unassembled WGS sequence"/>
</dbReference>
<dbReference type="KEGG" id="glz:GLAREA_10328"/>
<dbReference type="EMBL" id="KE145356">
    <property type="protein sequence ID" value="EPE34634.1"/>
    <property type="molecule type" value="Genomic_DNA"/>
</dbReference>
<feature type="compositionally biased region" description="Basic and acidic residues" evidence="1">
    <location>
        <begin position="28"/>
        <end position="40"/>
    </location>
</feature>
<name>S3DC08_GLAL2</name>
<sequence length="438" mass="48883">MAAPNTEYTSVIEDLQQPAKNATTLGGDPDKQPALERGNRWEHESLSIGFEDLEDGLFEWGDYNAEFDDLLADTPSLPQDLRQHATQPQIQNHQASEAVYSSDLSSYPLTEKRKWTQIDDFDSCISSKKCPRTTTTTPGLSDATGVYRTAKPAVPVAKELHSISTFLPYPTQQSQFTPASRNAIGNFEGDVRSRVDNEQVRNTGFQAQRVDNMDTERNLQPMAETFSFTEYLMEDHNEEFGMADFDLAKELPDETLNPPDAQLNAPTPLNGQRTVRLASLATPVKSHESDWKLWNSDTRPRKIDEAIYTSISGIGHEFKRSKPNSSRPIQGFHKRVQQNGVFDYARTPTAPSLTGSSNSLMHSKNQDVEGTTSTQNVSQLPLGIDVGDLWPLSELFTGDTFTSLAMDISTLRILRSNLVALASHRFQNSLPERVKLDN</sequence>
<dbReference type="AlphaFoldDB" id="S3DC08"/>
<dbReference type="GeneID" id="19469375"/>
<feature type="compositionally biased region" description="Polar residues" evidence="1">
    <location>
        <begin position="349"/>
        <end position="374"/>
    </location>
</feature>
<evidence type="ECO:0000256" key="1">
    <source>
        <dbReference type="SAM" id="MobiDB-lite"/>
    </source>
</evidence>
<organism evidence="2 3">
    <name type="scientific">Glarea lozoyensis (strain ATCC 20868 / MF5171)</name>
    <dbReference type="NCBI Taxonomy" id="1116229"/>
    <lineage>
        <taxon>Eukaryota</taxon>
        <taxon>Fungi</taxon>
        <taxon>Dikarya</taxon>
        <taxon>Ascomycota</taxon>
        <taxon>Pezizomycotina</taxon>
        <taxon>Leotiomycetes</taxon>
        <taxon>Helotiales</taxon>
        <taxon>Helotiaceae</taxon>
        <taxon>Glarea</taxon>
    </lineage>
</organism>
<feature type="region of interest" description="Disordered" evidence="1">
    <location>
        <begin position="348"/>
        <end position="374"/>
    </location>
</feature>
<dbReference type="HOGENOM" id="CLU_625620_0_0_1"/>
<protein>
    <submittedName>
        <fullName evidence="2">Uncharacterized protein</fullName>
    </submittedName>
</protein>
<gene>
    <name evidence="2" type="ORF">GLAREA_10328</name>
</gene>
<feature type="region of interest" description="Disordered" evidence="1">
    <location>
        <begin position="82"/>
        <end position="102"/>
    </location>
</feature>
<proteinExistence type="predicted"/>
<evidence type="ECO:0000313" key="2">
    <source>
        <dbReference type="EMBL" id="EPE34634.1"/>
    </source>
</evidence>
<feature type="compositionally biased region" description="Polar residues" evidence="1">
    <location>
        <begin position="84"/>
        <end position="95"/>
    </location>
</feature>
<accession>S3DC08</accession>